<comment type="similarity">
    <text evidence="1">Belongs to the peptidase C40 family.</text>
</comment>
<reference evidence="7 8" key="1">
    <citation type="submission" date="2020-04" db="EMBL/GenBank/DDBJ databases">
        <authorList>
            <person name="De Canck E."/>
        </authorList>
    </citation>
    <scope>NUCLEOTIDE SEQUENCE [LARGE SCALE GENOMIC DNA]</scope>
    <source>
        <strain evidence="7 8">LMG 29739</strain>
    </source>
</reference>
<dbReference type="Gene3D" id="3.90.1720.10">
    <property type="entry name" value="endopeptidase domain like (from Nostoc punctiforme)"/>
    <property type="match status" value="1"/>
</dbReference>
<evidence type="ECO:0000256" key="3">
    <source>
        <dbReference type="ARBA" id="ARBA00022801"/>
    </source>
</evidence>
<evidence type="ECO:0000256" key="2">
    <source>
        <dbReference type="ARBA" id="ARBA00022670"/>
    </source>
</evidence>
<dbReference type="Proteomes" id="UP000494329">
    <property type="component" value="Unassembled WGS sequence"/>
</dbReference>
<dbReference type="Pfam" id="PF00877">
    <property type="entry name" value="NLPC_P60"/>
    <property type="match status" value="1"/>
</dbReference>
<keyword evidence="3" id="KW-0378">Hydrolase</keyword>
<keyword evidence="4" id="KW-0788">Thiol protease</keyword>
<keyword evidence="8" id="KW-1185">Reference proteome</keyword>
<evidence type="ECO:0000256" key="4">
    <source>
        <dbReference type="ARBA" id="ARBA00022807"/>
    </source>
</evidence>
<dbReference type="GO" id="GO:0008234">
    <property type="term" value="F:cysteine-type peptidase activity"/>
    <property type="evidence" value="ECO:0007669"/>
    <property type="project" value="UniProtKB-KW"/>
</dbReference>
<protein>
    <recommendedName>
        <fullName evidence="6">NlpC/P60 domain-containing protein</fullName>
    </recommendedName>
</protein>
<sequence length="460" mass="45998">MGWTSAAGGLRDLVPVLRGLALLLLAVLLAACSSAPPRTVRAGGTTSTAGAYHPPPPGFPNFVDHSVGREEISIQAMGLVGVPYRWGGNTPDSGFDCSGLVHYVVQRAASVNLPRTTADMSSRGTSIEPDEIAAGDLVFFNTTGRPHSHVGIYVGKLRFVNAPSTGGTVRLDYLTNPYWAKRFDGIRRVAAPLAPPKPTPFDGPTYDASVPPSRDGEAMAAPVAASVSTSTVAASGATSGANSVAASGAAQPFASERAQAPLTAARDGRVTAASRAPAGAAAGAGAGVNAGGSEAATPVDAFEPPPSAMTAAQSQARAAGAVSPAAVVASPESASVYGASSGNAMGTQAQAAQAPSSAYADAPVRTPPQTRAIATRSSAPATPDPIDAAADAYEPPPSSAALAASQAQQAQSVPPASEWQRPPQTGGGVQIMRASTASRGLPAPSQTTDDPIAGFANSRY</sequence>
<evidence type="ECO:0000313" key="7">
    <source>
        <dbReference type="EMBL" id="CAB3772369.1"/>
    </source>
</evidence>
<proteinExistence type="inferred from homology"/>
<feature type="region of interest" description="Disordered" evidence="5">
    <location>
        <begin position="194"/>
        <end position="222"/>
    </location>
</feature>
<dbReference type="InterPro" id="IPR051202">
    <property type="entry name" value="Peptidase_C40"/>
</dbReference>
<keyword evidence="2" id="KW-0645">Protease</keyword>
<dbReference type="PROSITE" id="PS51935">
    <property type="entry name" value="NLPC_P60"/>
    <property type="match status" value="1"/>
</dbReference>
<feature type="compositionally biased region" description="Low complexity" evidence="5">
    <location>
        <begin position="377"/>
        <end position="417"/>
    </location>
</feature>
<feature type="region of interest" description="Disordered" evidence="5">
    <location>
        <begin position="281"/>
        <end position="315"/>
    </location>
</feature>
<evidence type="ECO:0000259" key="6">
    <source>
        <dbReference type="PROSITE" id="PS51935"/>
    </source>
</evidence>
<feature type="compositionally biased region" description="Polar residues" evidence="5">
    <location>
        <begin position="433"/>
        <end position="449"/>
    </location>
</feature>
<dbReference type="PANTHER" id="PTHR47053:SF1">
    <property type="entry name" value="MUREIN DD-ENDOPEPTIDASE MEPH-RELATED"/>
    <property type="match status" value="1"/>
</dbReference>
<dbReference type="InterPro" id="IPR038765">
    <property type="entry name" value="Papain-like_cys_pep_sf"/>
</dbReference>
<dbReference type="PANTHER" id="PTHR47053">
    <property type="entry name" value="MUREIN DD-ENDOPEPTIDASE MEPH-RELATED"/>
    <property type="match status" value="1"/>
</dbReference>
<name>A0A6J5F0L4_9BURK</name>
<evidence type="ECO:0000256" key="5">
    <source>
        <dbReference type="SAM" id="MobiDB-lite"/>
    </source>
</evidence>
<evidence type="ECO:0000313" key="8">
    <source>
        <dbReference type="Proteomes" id="UP000494329"/>
    </source>
</evidence>
<feature type="region of interest" description="Disordered" evidence="5">
    <location>
        <begin position="371"/>
        <end position="460"/>
    </location>
</feature>
<organism evidence="7 8">
    <name type="scientific">Paraburkholderia solisilvae</name>
    <dbReference type="NCBI Taxonomy" id="624376"/>
    <lineage>
        <taxon>Bacteria</taxon>
        <taxon>Pseudomonadati</taxon>
        <taxon>Pseudomonadota</taxon>
        <taxon>Betaproteobacteria</taxon>
        <taxon>Burkholderiales</taxon>
        <taxon>Burkholderiaceae</taxon>
        <taxon>Paraburkholderia</taxon>
    </lineage>
</organism>
<dbReference type="AlphaFoldDB" id="A0A6J5F0L4"/>
<feature type="domain" description="NlpC/P60" evidence="6">
    <location>
        <begin position="66"/>
        <end position="190"/>
    </location>
</feature>
<dbReference type="SUPFAM" id="SSF54001">
    <property type="entry name" value="Cysteine proteinases"/>
    <property type="match status" value="1"/>
</dbReference>
<dbReference type="EMBL" id="CADIKF010000096">
    <property type="protein sequence ID" value="CAB3772369.1"/>
    <property type="molecule type" value="Genomic_DNA"/>
</dbReference>
<accession>A0A6J5F0L4</accession>
<dbReference type="GO" id="GO:0006508">
    <property type="term" value="P:proteolysis"/>
    <property type="evidence" value="ECO:0007669"/>
    <property type="project" value="UniProtKB-KW"/>
</dbReference>
<dbReference type="InterPro" id="IPR000064">
    <property type="entry name" value="NLP_P60_dom"/>
</dbReference>
<evidence type="ECO:0000256" key="1">
    <source>
        <dbReference type="ARBA" id="ARBA00007074"/>
    </source>
</evidence>
<gene>
    <name evidence="7" type="ORF">LMG29739_06248</name>
</gene>